<reference evidence="1" key="1">
    <citation type="submission" date="2020-11" db="EMBL/GenBank/DDBJ databases">
        <authorList>
            <consortium name="DOE Joint Genome Institute"/>
            <person name="Ahrendt S."/>
            <person name="Riley R."/>
            <person name="Andreopoulos W."/>
            <person name="Labutti K."/>
            <person name="Pangilinan J."/>
            <person name="Ruiz-Duenas F.J."/>
            <person name="Barrasa J.M."/>
            <person name="Sanchez-Garcia M."/>
            <person name="Camarero S."/>
            <person name="Miyauchi S."/>
            <person name="Serrano A."/>
            <person name="Linde D."/>
            <person name="Babiker R."/>
            <person name="Drula E."/>
            <person name="Ayuso-Fernandez I."/>
            <person name="Pacheco R."/>
            <person name="Padilla G."/>
            <person name="Ferreira P."/>
            <person name="Barriuso J."/>
            <person name="Kellner H."/>
            <person name="Castanera R."/>
            <person name="Alfaro M."/>
            <person name="Ramirez L."/>
            <person name="Pisabarro A.G."/>
            <person name="Kuo A."/>
            <person name="Tritt A."/>
            <person name="Lipzen A."/>
            <person name="He G."/>
            <person name="Yan M."/>
            <person name="Ng V."/>
            <person name="Cullen D."/>
            <person name="Martin F."/>
            <person name="Rosso M.-N."/>
            <person name="Henrissat B."/>
            <person name="Hibbett D."/>
            <person name="Martinez A.T."/>
            <person name="Grigoriev I.V."/>
        </authorList>
    </citation>
    <scope>NUCLEOTIDE SEQUENCE</scope>
    <source>
        <strain evidence="1">CBS 247.69</strain>
    </source>
</reference>
<evidence type="ECO:0000313" key="2">
    <source>
        <dbReference type="Proteomes" id="UP000807353"/>
    </source>
</evidence>
<proteinExistence type="predicted"/>
<gene>
    <name evidence="1" type="ORF">BDZ94DRAFT_1314511</name>
</gene>
<dbReference type="EMBL" id="MU150386">
    <property type="protein sequence ID" value="KAF9457135.1"/>
    <property type="molecule type" value="Genomic_DNA"/>
</dbReference>
<organism evidence="1 2">
    <name type="scientific">Collybia nuda</name>
    <dbReference type="NCBI Taxonomy" id="64659"/>
    <lineage>
        <taxon>Eukaryota</taxon>
        <taxon>Fungi</taxon>
        <taxon>Dikarya</taxon>
        <taxon>Basidiomycota</taxon>
        <taxon>Agaricomycotina</taxon>
        <taxon>Agaricomycetes</taxon>
        <taxon>Agaricomycetidae</taxon>
        <taxon>Agaricales</taxon>
        <taxon>Tricholomatineae</taxon>
        <taxon>Clitocybaceae</taxon>
        <taxon>Collybia</taxon>
    </lineage>
</organism>
<keyword evidence="2" id="KW-1185">Reference proteome</keyword>
<sequence length="58" mass="6538">MQPHPQDIQYICCASTIDVPKEGGSKHEILQNPTPPAVTHTTAWNYLPHPEFQDLPNM</sequence>
<comment type="caution">
    <text evidence="1">The sequence shown here is derived from an EMBL/GenBank/DDBJ whole genome shotgun (WGS) entry which is preliminary data.</text>
</comment>
<evidence type="ECO:0000313" key="1">
    <source>
        <dbReference type="EMBL" id="KAF9457135.1"/>
    </source>
</evidence>
<dbReference type="Proteomes" id="UP000807353">
    <property type="component" value="Unassembled WGS sequence"/>
</dbReference>
<accession>A0A9P6CCH1</accession>
<protein>
    <submittedName>
        <fullName evidence="1">Uncharacterized protein</fullName>
    </submittedName>
</protein>
<name>A0A9P6CCH1_9AGAR</name>
<dbReference type="AlphaFoldDB" id="A0A9P6CCH1"/>